<evidence type="ECO:0000313" key="3">
    <source>
        <dbReference type="Proteomes" id="UP001138751"/>
    </source>
</evidence>
<evidence type="ECO:0000313" key="2">
    <source>
        <dbReference type="EMBL" id="MBR0673891.1"/>
    </source>
</evidence>
<comment type="caution">
    <text evidence="2">The sequence shown here is derived from an EMBL/GenBank/DDBJ whole genome shotgun (WGS) entry which is preliminary data.</text>
</comment>
<keyword evidence="3" id="KW-1185">Reference proteome</keyword>
<reference evidence="2" key="1">
    <citation type="submission" date="2020-01" db="EMBL/GenBank/DDBJ databases">
        <authorList>
            <person name="Rat A."/>
        </authorList>
    </citation>
    <scope>NUCLEOTIDE SEQUENCE</scope>
    <source>
        <strain evidence="2">LMG 31231</strain>
    </source>
</reference>
<protein>
    <recommendedName>
        <fullName evidence="4">DNA/RNA non-specific endonuclease</fullName>
    </recommendedName>
</protein>
<dbReference type="Proteomes" id="UP001138751">
    <property type="component" value="Unassembled WGS sequence"/>
</dbReference>
<gene>
    <name evidence="2" type="ORF">GXW76_22160</name>
</gene>
<dbReference type="RefSeq" id="WP_211864289.1">
    <property type="nucleotide sequence ID" value="NZ_JAAEDM010000096.1"/>
</dbReference>
<sequence>MATVTSNSMVGGRQRPDWAGLVTISDNKPTSNEELADSRNPRQVRGIVVPVTTAGRPSPPSPWSGYHTGKGPGTDKGHLMALELGGPDIAENIAPQSSRWQQSGGWRIIEVNVLRVAMRWMGIDGVYDPSDDIPAPATACYFAVSPGTGADAMTGEPLWYDINIAKVSIDRTPRGWTWDSRTHQIARWAQIAPNEVRFDSRDAWSDL</sequence>
<evidence type="ECO:0008006" key="4">
    <source>
        <dbReference type="Google" id="ProtNLM"/>
    </source>
</evidence>
<feature type="compositionally biased region" description="Polar residues" evidence="1">
    <location>
        <begin position="24"/>
        <end position="33"/>
    </location>
</feature>
<organism evidence="2 3">
    <name type="scientific">Neoroseomonas soli</name>
    <dbReference type="NCBI Taxonomy" id="1081025"/>
    <lineage>
        <taxon>Bacteria</taxon>
        <taxon>Pseudomonadati</taxon>
        <taxon>Pseudomonadota</taxon>
        <taxon>Alphaproteobacteria</taxon>
        <taxon>Acetobacterales</taxon>
        <taxon>Acetobacteraceae</taxon>
        <taxon>Neoroseomonas</taxon>
    </lineage>
</organism>
<reference evidence="2" key="2">
    <citation type="journal article" date="2021" name="Syst. Appl. Microbiol.">
        <title>Roseomonas hellenica sp. nov., isolated from roots of wild-growing Alkanna tinctoria.</title>
        <authorList>
            <person name="Rat A."/>
            <person name="Naranjo H.D."/>
            <person name="Lebbe L."/>
            <person name="Cnockaert M."/>
            <person name="Krigas N."/>
            <person name="Grigoriadou K."/>
            <person name="Maloupa E."/>
            <person name="Willems A."/>
        </authorList>
    </citation>
    <scope>NUCLEOTIDE SEQUENCE</scope>
    <source>
        <strain evidence="2">LMG 31231</strain>
    </source>
</reference>
<dbReference type="EMBL" id="JAAEDM010000096">
    <property type="protein sequence ID" value="MBR0673891.1"/>
    <property type="molecule type" value="Genomic_DNA"/>
</dbReference>
<name>A0A9X9X3B2_9PROT</name>
<proteinExistence type="predicted"/>
<accession>A0A9X9X3B2</accession>
<evidence type="ECO:0000256" key="1">
    <source>
        <dbReference type="SAM" id="MobiDB-lite"/>
    </source>
</evidence>
<feature type="region of interest" description="Disordered" evidence="1">
    <location>
        <begin position="1"/>
        <end position="45"/>
    </location>
</feature>
<dbReference type="AlphaFoldDB" id="A0A9X9X3B2"/>